<evidence type="ECO:0000256" key="8">
    <source>
        <dbReference type="ARBA" id="ARBA00048679"/>
    </source>
</evidence>
<dbReference type="EMBL" id="DF973961">
    <property type="protein sequence ID" value="GAU43216.1"/>
    <property type="molecule type" value="Genomic_DNA"/>
</dbReference>
<dbReference type="GO" id="GO:0005524">
    <property type="term" value="F:ATP binding"/>
    <property type="evidence" value="ECO:0007669"/>
    <property type="project" value="UniProtKB-KW"/>
</dbReference>
<evidence type="ECO:0000256" key="5">
    <source>
        <dbReference type="ARBA" id="ARBA00022777"/>
    </source>
</evidence>
<evidence type="ECO:0000313" key="11">
    <source>
        <dbReference type="Proteomes" id="UP000242715"/>
    </source>
</evidence>
<protein>
    <recommendedName>
        <fullName evidence="1">non-specific serine/threonine protein kinase</fullName>
        <ecNumber evidence="1">2.7.11.1</ecNumber>
    </recommendedName>
</protein>
<evidence type="ECO:0000256" key="4">
    <source>
        <dbReference type="ARBA" id="ARBA00022741"/>
    </source>
</evidence>
<comment type="catalytic activity">
    <reaction evidence="8">
        <text>L-seryl-[protein] + ATP = O-phospho-L-seryl-[protein] + ADP + H(+)</text>
        <dbReference type="Rhea" id="RHEA:17989"/>
        <dbReference type="Rhea" id="RHEA-COMP:9863"/>
        <dbReference type="Rhea" id="RHEA-COMP:11604"/>
        <dbReference type="ChEBI" id="CHEBI:15378"/>
        <dbReference type="ChEBI" id="CHEBI:29999"/>
        <dbReference type="ChEBI" id="CHEBI:30616"/>
        <dbReference type="ChEBI" id="CHEBI:83421"/>
        <dbReference type="ChEBI" id="CHEBI:456216"/>
        <dbReference type="EC" id="2.7.11.1"/>
    </reaction>
</comment>
<organism evidence="10 11">
    <name type="scientific">Trifolium subterraneum</name>
    <name type="common">Subterranean clover</name>
    <dbReference type="NCBI Taxonomy" id="3900"/>
    <lineage>
        <taxon>Eukaryota</taxon>
        <taxon>Viridiplantae</taxon>
        <taxon>Streptophyta</taxon>
        <taxon>Embryophyta</taxon>
        <taxon>Tracheophyta</taxon>
        <taxon>Spermatophyta</taxon>
        <taxon>Magnoliopsida</taxon>
        <taxon>eudicotyledons</taxon>
        <taxon>Gunneridae</taxon>
        <taxon>Pentapetalae</taxon>
        <taxon>rosids</taxon>
        <taxon>fabids</taxon>
        <taxon>Fabales</taxon>
        <taxon>Fabaceae</taxon>
        <taxon>Papilionoideae</taxon>
        <taxon>50 kb inversion clade</taxon>
        <taxon>NPAAA clade</taxon>
        <taxon>Hologalegina</taxon>
        <taxon>IRL clade</taxon>
        <taxon>Trifolieae</taxon>
        <taxon>Trifolium</taxon>
    </lineage>
</organism>
<comment type="catalytic activity">
    <reaction evidence="7">
        <text>L-threonyl-[protein] + ATP = O-phospho-L-threonyl-[protein] + ADP + H(+)</text>
        <dbReference type="Rhea" id="RHEA:46608"/>
        <dbReference type="Rhea" id="RHEA-COMP:11060"/>
        <dbReference type="Rhea" id="RHEA-COMP:11605"/>
        <dbReference type="ChEBI" id="CHEBI:15378"/>
        <dbReference type="ChEBI" id="CHEBI:30013"/>
        <dbReference type="ChEBI" id="CHEBI:30616"/>
        <dbReference type="ChEBI" id="CHEBI:61977"/>
        <dbReference type="ChEBI" id="CHEBI:456216"/>
        <dbReference type="EC" id="2.7.11.1"/>
    </reaction>
</comment>
<feature type="domain" description="Protein kinase" evidence="9">
    <location>
        <begin position="1"/>
        <end position="142"/>
    </location>
</feature>
<dbReference type="InterPro" id="IPR011009">
    <property type="entry name" value="Kinase-like_dom_sf"/>
</dbReference>
<dbReference type="AlphaFoldDB" id="A0A2Z6NH79"/>
<keyword evidence="6" id="KW-0067">ATP-binding</keyword>
<dbReference type="Gene3D" id="1.10.510.10">
    <property type="entry name" value="Transferase(Phosphotransferase) domain 1"/>
    <property type="match status" value="1"/>
</dbReference>
<accession>A0A2Z6NH79</accession>
<evidence type="ECO:0000256" key="6">
    <source>
        <dbReference type="ARBA" id="ARBA00022840"/>
    </source>
</evidence>
<dbReference type="PANTHER" id="PTHR48005">
    <property type="entry name" value="LEUCINE RICH REPEAT KINASE 2"/>
    <property type="match status" value="1"/>
</dbReference>
<dbReference type="EC" id="2.7.11.1" evidence="1"/>
<dbReference type="PANTHER" id="PTHR48005:SF16">
    <property type="entry name" value="MDIS1-INTERACTING RECEPTOR LIKE KINASE 2-LIKE ISOFORM X1"/>
    <property type="match status" value="1"/>
</dbReference>
<reference evidence="11" key="1">
    <citation type="journal article" date="2017" name="Front. Plant Sci.">
        <title>Climate Clever Clovers: New Paradigm to Reduce the Environmental Footprint of Ruminants by Breeding Low Methanogenic Forages Utilizing Haplotype Variation.</title>
        <authorList>
            <person name="Kaur P."/>
            <person name="Appels R."/>
            <person name="Bayer P.E."/>
            <person name="Keeble-Gagnere G."/>
            <person name="Wang J."/>
            <person name="Hirakawa H."/>
            <person name="Shirasawa K."/>
            <person name="Vercoe P."/>
            <person name="Stefanova K."/>
            <person name="Durmic Z."/>
            <person name="Nichols P."/>
            <person name="Revell C."/>
            <person name="Isobe S.N."/>
            <person name="Edwards D."/>
            <person name="Erskine W."/>
        </authorList>
    </citation>
    <scope>NUCLEOTIDE SEQUENCE [LARGE SCALE GENOMIC DNA]</scope>
    <source>
        <strain evidence="11">cv. Daliak</strain>
    </source>
</reference>
<dbReference type="InterPro" id="IPR051420">
    <property type="entry name" value="Ser_Thr_Kinases_DiverseReg"/>
</dbReference>
<proteinExistence type="predicted"/>
<evidence type="ECO:0000259" key="9">
    <source>
        <dbReference type="PROSITE" id="PS50011"/>
    </source>
</evidence>
<keyword evidence="11" id="KW-1185">Reference proteome</keyword>
<dbReference type="PROSITE" id="PS50011">
    <property type="entry name" value="PROTEIN_KINASE_DOM"/>
    <property type="match status" value="1"/>
</dbReference>
<evidence type="ECO:0000256" key="7">
    <source>
        <dbReference type="ARBA" id="ARBA00047899"/>
    </source>
</evidence>
<evidence type="ECO:0000256" key="3">
    <source>
        <dbReference type="ARBA" id="ARBA00022679"/>
    </source>
</evidence>
<keyword evidence="2" id="KW-0723">Serine/threonine-protein kinase</keyword>
<dbReference type="OrthoDB" id="676979at2759"/>
<dbReference type="InterPro" id="IPR000719">
    <property type="entry name" value="Prot_kinase_dom"/>
</dbReference>
<keyword evidence="4" id="KW-0547">Nucleotide-binding</keyword>
<dbReference type="Pfam" id="PF07714">
    <property type="entry name" value="PK_Tyr_Ser-Thr"/>
    <property type="match status" value="1"/>
</dbReference>
<sequence length="142" mass="16158">MEKRSLYCVLHNDVEAVEMDWSKRVDIVKGIAHSLSYLHYDCKPAIIHRDATTKNVLLNSEMEACLSDFGIARLRNFSSSNETILASTYGYLAPDFAYTDSVTEKCDVYSFRVVALEIIMGKHRGELVSSLRFATTRNILRK</sequence>
<keyword evidence="3" id="KW-0808">Transferase</keyword>
<evidence type="ECO:0000256" key="1">
    <source>
        <dbReference type="ARBA" id="ARBA00012513"/>
    </source>
</evidence>
<dbReference type="FunFam" id="1.10.510.10:FF:001023">
    <property type="entry name" value="Os07g0541700 protein"/>
    <property type="match status" value="1"/>
</dbReference>
<dbReference type="InterPro" id="IPR001245">
    <property type="entry name" value="Ser-Thr/Tyr_kinase_cat_dom"/>
</dbReference>
<evidence type="ECO:0000256" key="2">
    <source>
        <dbReference type="ARBA" id="ARBA00022527"/>
    </source>
</evidence>
<name>A0A2Z6NH79_TRISU</name>
<keyword evidence="5" id="KW-0418">Kinase</keyword>
<dbReference type="GO" id="GO:0004674">
    <property type="term" value="F:protein serine/threonine kinase activity"/>
    <property type="evidence" value="ECO:0007669"/>
    <property type="project" value="UniProtKB-KW"/>
</dbReference>
<gene>
    <name evidence="10" type="ORF">TSUD_301030</name>
</gene>
<dbReference type="SUPFAM" id="SSF56112">
    <property type="entry name" value="Protein kinase-like (PK-like)"/>
    <property type="match status" value="1"/>
</dbReference>
<evidence type="ECO:0000313" key="10">
    <source>
        <dbReference type="EMBL" id="GAU43216.1"/>
    </source>
</evidence>
<dbReference type="Proteomes" id="UP000242715">
    <property type="component" value="Unassembled WGS sequence"/>
</dbReference>